<dbReference type="SUPFAM" id="SSF52172">
    <property type="entry name" value="CheY-like"/>
    <property type="match status" value="1"/>
</dbReference>
<dbReference type="CDD" id="cd17557">
    <property type="entry name" value="REC_Rcp-like"/>
    <property type="match status" value="1"/>
</dbReference>
<dbReference type="AlphaFoldDB" id="A0A3B0YC36"/>
<dbReference type="InterPro" id="IPR001789">
    <property type="entry name" value="Sig_transdc_resp-reg_receiver"/>
</dbReference>
<reference evidence="2" key="1">
    <citation type="submission" date="2018-06" db="EMBL/GenBank/DDBJ databases">
        <authorList>
            <person name="Zhirakovskaya E."/>
        </authorList>
    </citation>
    <scope>NUCLEOTIDE SEQUENCE</scope>
</reference>
<dbReference type="GO" id="GO:0000160">
    <property type="term" value="P:phosphorelay signal transduction system"/>
    <property type="evidence" value="ECO:0007669"/>
    <property type="project" value="InterPro"/>
</dbReference>
<protein>
    <submittedName>
        <fullName evidence="2">Two-component transcriptional response regulator, LuxR family</fullName>
    </submittedName>
</protein>
<dbReference type="PANTHER" id="PTHR44520:SF2">
    <property type="entry name" value="RESPONSE REGULATOR RCP1"/>
    <property type="match status" value="1"/>
</dbReference>
<dbReference type="InterPro" id="IPR052893">
    <property type="entry name" value="TCS_response_regulator"/>
</dbReference>
<proteinExistence type="predicted"/>
<dbReference type="Pfam" id="PF00072">
    <property type="entry name" value="Response_reg"/>
    <property type="match status" value="1"/>
</dbReference>
<accession>A0A3B0YC36</accession>
<evidence type="ECO:0000259" key="1">
    <source>
        <dbReference type="PROSITE" id="PS50110"/>
    </source>
</evidence>
<dbReference type="InterPro" id="IPR011006">
    <property type="entry name" value="CheY-like_superfamily"/>
</dbReference>
<sequence>MNAHTINILLVEDSVGDIRLTQEAFKEAKVNNQLSVCKDGVEAMAFLHKEGDYANSPTPDLILLDLNMPRKNGMEVLSEIKASSNLQTIPVVILTTSAAESDIAKSYGLSANCYISKPVDFDQFVNVIQSIENFWLTVVKLPKAG</sequence>
<feature type="domain" description="Response regulatory" evidence="1">
    <location>
        <begin position="7"/>
        <end position="132"/>
    </location>
</feature>
<name>A0A3B0YC36_9ZZZZ</name>
<organism evidence="2">
    <name type="scientific">hydrothermal vent metagenome</name>
    <dbReference type="NCBI Taxonomy" id="652676"/>
    <lineage>
        <taxon>unclassified sequences</taxon>
        <taxon>metagenomes</taxon>
        <taxon>ecological metagenomes</taxon>
    </lineage>
</organism>
<dbReference type="EMBL" id="UOFL01000153">
    <property type="protein sequence ID" value="VAW78428.1"/>
    <property type="molecule type" value="Genomic_DNA"/>
</dbReference>
<evidence type="ECO:0000313" key="2">
    <source>
        <dbReference type="EMBL" id="VAW78428.1"/>
    </source>
</evidence>
<dbReference type="PROSITE" id="PS50110">
    <property type="entry name" value="RESPONSE_REGULATORY"/>
    <property type="match status" value="1"/>
</dbReference>
<dbReference type="PANTHER" id="PTHR44520">
    <property type="entry name" value="RESPONSE REGULATOR RCP1-RELATED"/>
    <property type="match status" value="1"/>
</dbReference>
<dbReference type="SMART" id="SM00448">
    <property type="entry name" value="REC"/>
    <property type="match status" value="1"/>
</dbReference>
<gene>
    <name evidence="2" type="ORF">MNBD_GAMMA12-928</name>
</gene>
<dbReference type="Gene3D" id="3.40.50.2300">
    <property type="match status" value="1"/>
</dbReference>